<sequence length="117" mass="12518">MPFYNPTGCPDWDMGATWPSRMGPSWAVSCKGRQEGRLGSGGPPTLHQPALLPVPHCSQQSPLTNCILSMNLKETLPGCCIWVSAWKDKAGCHPTSPGTALGLSSPRYAVLWAQRGA</sequence>
<name>A0A8C3VBT4_CATUS</name>
<proteinExistence type="predicted"/>
<reference evidence="1" key="2">
    <citation type="submission" date="2025-08" db="UniProtKB">
        <authorList>
            <consortium name="Ensembl"/>
        </authorList>
    </citation>
    <scope>IDENTIFICATION</scope>
</reference>
<dbReference type="Ensembl" id="ENSCUST00005027737.1">
    <property type="protein sequence ID" value="ENSCUSP00005026799.1"/>
    <property type="gene ID" value="ENSCUSG00005016573.1"/>
</dbReference>
<protein>
    <submittedName>
        <fullName evidence="1">Uncharacterized protein</fullName>
    </submittedName>
</protein>
<reference evidence="1" key="1">
    <citation type="submission" date="2020-10" db="EMBL/GenBank/DDBJ databases">
        <title>Catharus ustulatus (Swainson's thrush) genome, bCatUst1, primary haplotype v2.</title>
        <authorList>
            <person name="Delmore K."/>
            <person name="Vafadar M."/>
            <person name="Formenti G."/>
            <person name="Chow W."/>
            <person name="Pelan S."/>
            <person name="Howe K."/>
            <person name="Rhie A."/>
            <person name="Mountcastle J."/>
            <person name="Haase B."/>
            <person name="Fedrigo O."/>
            <person name="Jarvis E.D."/>
        </authorList>
    </citation>
    <scope>NUCLEOTIDE SEQUENCE [LARGE SCALE GENOMIC DNA]</scope>
</reference>
<accession>A0A8C3VBT4</accession>
<reference evidence="1" key="3">
    <citation type="submission" date="2025-09" db="UniProtKB">
        <authorList>
            <consortium name="Ensembl"/>
        </authorList>
    </citation>
    <scope>IDENTIFICATION</scope>
</reference>
<dbReference type="Proteomes" id="UP000694563">
    <property type="component" value="Chromosome 25"/>
</dbReference>
<dbReference type="AlphaFoldDB" id="A0A8C3VBT4"/>
<evidence type="ECO:0000313" key="1">
    <source>
        <dbReference type="Ensembl" id="ENSCUSP00005026799.1"/>
    </source>
</evidence>
<keyword evidence="2" id="KW-1185">Reference proteome</keyword>
<organism evidence="1 2">
    <name type="scientific">Catharus ustulatus</name>
    <name type="common">Russet-backed thrush</name>
    <name type="synonym">Hylocichla ustulatus</name>
    <dbReference type="NCBI Taxonomy" id="91951"/>
    <lineage>
        <taxon>Eukaryota</taxon>
        <taxon>Metazoa</taxon>
        <taxon>Chordata</taxon>
        <taxon>Craniata</taxon>
        <taxon>Vertebrata</taxon>
        <taxon>Euteleostomi</taxon>
        <taxon>Archelosauria</taxon>
        <taxon>Archosauria</taxon>
        <taxon>Dinosauria</taxon>
        <taxon>Saurischia</taxon>
        <taxon>Theropoda</taxon>
        <taxon>Coelurosauria</taxon>
        <taxon>Aves</taxon>
        <taxon>Neognathae</taxon>
        <taxon>Neoaves</taxon>
        <taxon>Telluraves</taxon>
        <taxon>Australaves</taxon>
        <taxon>Passeriformes</taxon>
        <taxon>Turdidae</taxon>
        <taxon>Catharus</taxon>
    </lineage>
</organism>
<evidence type="ECO:0000313" key="2">
    <source>
        <dbReference type="Proteomes" id="UP000694563"/>
    </source>
</evidence>